<accession>A0A436ZRI3</accession>
<dbReference type="Proteomes" id="UP000283090">
    <property type="component" value="Unassembled WGS sequence"/>
</dbReference>
<dbReference type="GeneID" id="93591721"/>
<gene>
    <name evidence="1" type="ORF">DFL_009410</name>
</gene>
<dbReference type="RefSeq" id="XP_067487094.1">
    <property type="nucleotide sequence ID" value="XM_067639291.1"/>
</dbReference>
<dbReference type="VEuPathDB" id="FungiDB:DFL_009410"/>
<comment type="caution">
    <text evidence="1">The sequence shown here is derived from an EMBL/GenBank/DDBJ whole genome shotgun (WGS) entry which is preliminary data.</text>
</comment>
<proteinExistence type="predicted"/>
<reference evidence="1 2" key="1">
    <citation type="submission" date="2019-01" db="EMBL/GenBank/DDBJ databases">
        <title>Intercellular communication is required for trap formation in the nematode-trapping fungus Duddingtonia flagrans.</title>
        <authorList>
            <person name="Youssar L."/>
            <person name="Wernet V."/>
            <person name="Hensel N."/>
            <person name="Hildebrandt H.-G."/>
            <person name="Fischer R."/>
        </authorList>
    </citation>
    <scope>NUCLEOTIDE SEQUENCE [LARGE SCALE GENOMIC DNA]</scope>
    <source>
        <strain evidence="1 2">CBS H-5679</strain>
    </source>
</reference>
<name>A0A436ZRI3_ARTFL</name>
<dbReference type="EMBL" id="SAEB01000012">
    <property type="protein sequence ID" value="RVD81550.1"/>
    <property type="molecule type" value="Genomic_DNA"/>
</dbReference>
<evidence type="ECO:0000313" key="2">
    <source>
        <dbReference type="Proteomes" id="UP000283090"/>
    </source>
</evidence>
<protein>
    <submittedName>
        <fullName evidence="1">Uncharacterized protein</fullName>
    </submittedName>
</protein>
<sequence>MGTLKHSTTISHLYVSNPSTKQHVPTSGIPSKPNLYNSSNVRVHTLQAYAAVFLGGFEYIKKIVLNDSDFKEDGIWVEGGVFDFLVTLLVTKGINLKKLSLTKMYWRSDEQRTSYANDRNNHCSLVIYGKGSTSKAKFLKAVKELSEAEVEIHTSYLPSNLKNPLLQNALLPWDSSFTPKISTRNLKSLLLETEFTTDYLSAELEQLQQAFTNLIHLEYLDIGSIFFHPSFFLIPPESVKSLHLAHSGSITWWRQLALYKPQTLKILSITAPSSMQGKHQPGYSRSVISVYET</sequence>
<keyword evidence="2" id="KW-1185">Reference proteome</keyword>
<organism evidence="1 2">
    <name type="scientific">Arthrobotrys flagrans</name>
    <name type="common">Nematode-trapping fungus</name>
    <name type="synonym">Trichothecium flagrans</name>
    <dbReference type="NCBI Taxonomy" id="97331"/>
    <lineage>
        <taxon>Eukaryota</taxon>
        <taxon>Fungi</taxon>
        <taxon>Dikarya</taxon>
        <taxon>Ascomycota</taxon>
        <taxon>Pezizomycotina</taxon>
        <taxon>Orbiliomycetes</taxon>
        <taxon>Orbiliales</taxon>
        <taxon>Orbiliaceae</taxon>
        <taxon>Arthrobotrys</taxon>
    </lineage>
</organism>
<dbReference type="AlphaFoldDB" id="A0A436ZRI3"/>
<evidence type="ECO:0000313" key="1">
    <source>
        <dbReference type="EMBL" id="RVD81550.1"/>
    </source>
</evidence>